<dbReference type="EMBL" id="JAOYFB010000001">
    <property type="protein sequence ID" value="KAK4003484.1"/>
    <property type="molecule type" value="Genomic_DNA"/>
</dbReference>
<reference evidence="1 2" key="1">
    <citation type="journal article" date="2023" name="Nucleic Acids Res.">
        <title>The hologenome of Daphnia magna reveals possible DNA methylation and microbiome-mediated evolution of the host genome.</title>
        <authorList>
            <person name="Chaturvedi A."/>
            <person name="Li X."/>
            <person name="Dhandapani V."/>
            <person name="Marshall H."/>
            <person name="Kissane S."/>
            <person name="Cuenca-Cambronero M."/>
            <person name="Asole G."/>
            <person name="Calvet F."/>
            <person name="Ruiz-Romero M."/>
            <person name="Marangio P."/>
            <person name="Guigo R."/>
            <person name="Rago D."/>
            <person name="Mirbahai L."/>
            <person name="Eastwood N."/>
            <person name="Colbourne J.K."/>
            <person name="Zhou J."/>
            <person name="Mallon E."/>
            <person name="Orsini L."/>
        </authorList>
    </citation>
    <scope>NUCLEOTIDE SEQUENCE [LARGE SCALE GENOMIC DNA]</scope>
    <source>
        <strain evidence="1">LRV0_1</strain>
    </source>
</reference>
<proteinExistence type="predicted"/>
<accession>A0ABQ9YS87</accession>
<keyword evidence="2" id="KW-1185">Reference proteome</keyword>
<evidence type="ECO:0000313" key="2">
    <source>
        <dbReference type="Proteomes" id="UP001234178"/>
    </source>
</evidence>
<gene>
    <name evidence="1" type="ORF">OUZ56_005245</name>
</gene>
<sequence length="146" mass="16789">MVVNSVSVILEEIVDFCLPPIRIHIDMYPAEYITSITYVPGCIQIRKNFKRTFARRLERHGYFPIALLIVELGGTLFNTIKQLERQKQSSSLVVDVFIVGYSNMMVIRAGLEDPIACHSKWLAQLFFLFCQQRLRAPQANKELANI</sequence>
<protein>
    <submittedName>
        <fullName evidence="1">Uncharacterized protein</fullName>
    </submittedName>
</protein>
<comment type="caution">
    <text evidence="1">The sequence shown here is derived from an EMBL/GenBank/DDBJ whole genome shotgun (WGS) entry which is preliminary data.</text>
</comment>
<evidence type="ECO:0000313" key="1">
    <source>
        <dbReference type="EMBL" id="KAK4003484.1"/>
    </source>
</evidence>
<name>A0ABQ9YS87_9CRUS</name>
<organism evidence="1 2">
    <name type="scientific">Daphnia magna</name>
    <dbReference type="NCBI Taxonomy" id="35525"/>
    <lineage>
        <taxon>Eukaryota</taxon>
        <taxon>Metazoa</taxon>
        <taxon>Ecdysozoa</taxon>
        <taxon>Arthropoda</taxon>
        <taxon>Crustacea</taxon>
        <taxon>Branchiopoda</taxon>
        <taxon>Diplostraca</taxon>
        <taxon>Cladocera</taxon>
        <taxon>Anomopoda</taxon>
        <taxon>Daphniidae</taxon>
        <taxon>Daphnia</taxon>
    </lineage>
</organism>
<dbReference type="Proteomes" id="UP001234178">
    <property type="component" value="Unassembled WGS sequence"/>
</dbReference>